<dbReference type="InterPro" id="IPR035968">
    <property type="entry name" value="ATP_synth_F1_ATPase_gsu"/>
</dbReference>
<keyword evidence="9" id="KW-0066">ATP synthesis</keyword>
<keyword evidence="5" id="KW-0375">Hydrogen ion transport</keyword>
<dbReference type="InterPro" id="IPR000131">
    <property type="entry name" value="ATP_synth_F1_gsu"/>
</dbReference>
<evidence type="ECO:0000256" key="6">
    <source>
        <dbReference type="ARBA" id="ARBA00023065"/>
    </source>
</evidence>
<dbReference type="Pfam" id="PF00231">
    <property type="entry name" value="ATP-synt"/>
    <property type="match status" value="1"/>
</dbReference>
<organism evidence="10 11">
    <name type="scientific">Roseiarcus fermentans</name>
    <dbReference type="NCBI Taxonomy" id="1473586"/>
    <lineage>
        <taxon>Bacteria</taxon>
        <taxon>Pseudomonadati</taxon>
        <taxon>Pseudomonadota</taxon>
        <taxon>Alphaproteobacteria</taxon>
        <taxon>Hyphomicrobiales</taxon>
        <taxon>Roseiarcaceae</taxon>
        <taxon>Roseiarcus</taxon>
    </lineage>
</organism>
<evidence type="ECO:0000256" key="3">
    <source>
        <dbReference type="ARBA" id="ARBA00007681"/>
    </source>
</evidence>
<keyword evidence="4" id="KW-0813">Transport</keyword>
<comment type="function">
    <text evidence="1">Produces ATP from ADP in the presence of a proton gradient across the membrane. The gamma chain is believed to be important in regulating ATPase activity and the flow of protons through the CF(0) complex.</text>
</comment>
<keyword evidence="11" id="KW-1185">Reference proteome</keyword>
<evidence type="ECO:0000256" key="9">
    <source>
        <dbReference type="ARBA" id="ARBA00023310"/>
    </source>
</evidence>
<evidence type="ECO:0000256" key="5">
    <source>
        <dbReference type="ARBA" id="ARBA00022781"/>
    </source>
</evidence>
<dbReference type="Proteomes" id="UP000253529">
    <property type="component" value="Unassembled WGS sequence"/>
</dbReference>
<dbReference type="GO" id="GO:0045259">
    <property type="term" value="C:proton-transporting ATP synthase complex"/>
    <property type="evidence" value="ECO:0007669"/>
    <property type="project" value="UniProtKB-KW"/>
</dbReference>
<dbReference type="PANTHER" id="PTHR11693">
    <property type="entry name" value="ATP SYNTHASE GAMMA CHAIN"/>
    <property type="match status" value="1"/>
</dbReference>
<dbReference type="GO" id="GO:0046933">
    <property type="term" value="F:proton-transporting ATP synthase activity, rotational mechanism"/>
    <property type="evidence" value="ECO:0007669"/>
    <property type="project" value="InterPro"/>
</dbReference>
<evidence type="ECO:0000256" key="2">
    <source>
        <dbReference type="ARBA" id="ARBA00004170"/>
    </source>
</evidence>
<keyword evidence="8" id="KW-0139">CF(1)</keyword>
<evidence type="ECO:0000313" key="10">
    <source>
        <dbReference type="EMBL" id="RBP09686.1"/>
    </source>
</evidence>
<keyword evidence="7" id="KW-0472">Membrane</keyword>
<dbReference type="OrthoDB" id="6169121at2"/>
<evidence type="ECO:0000256" key="8">
    <source>
        <dbReference type="ARBA" id="ARBA00023196"/>
    </source>
</evidence>
<sequence length="284" mass="30343">MTERLSDVMARIGSVRQLSSVIGAMRGIAAARAREARERVEGVRAYAAAIGAAIGQALALDDGGAPPRERDGRGGHLVIAVCAEQGFAGPFNRRVLEAAERALKADGARTTELLLLGARGLAAAEERGLAVGWSRPMIAHVDEAGALADRVTEQLYLRLGAGQATRVDLVHAIPSQGEIQVVDRALAPFDFARFPLARTASPPIVSLPPRVLLAELAEEYVFAELTEALTLSLAAENEARMRAMSAAKANVATMLDDLVARSRQLRQEEITDEIIELGGRRARR</sequence>
<accession>A0A366F6B5</accession>
<keyword evidence="6" id="KW-0406">Ion transport</keyword>
<dbReference type="AlphaFoldDB" id="A0A366F6B5"/>
<dbReference type="Gene3D" id="3.40.1380.10">
    <property type="match status" value="1"/>
</dbReference>
<dbReference type="SUPFAM" id="SSF52943">
    <property type="entry name" value="ATP synthase (F1-ATPase), gamma subunit"/>
    <property type="match status" value="1"/>
</dbReference>
<dbReference type="RefSeq" id="WP_113890699.1">
    <property type="nucleotide sequence ID" value="NZ_QNRK01000021.1"/>
</dbReference>
<dbReference type="PANTHER" id="PTHR11693:SF22">
    <property type="entry name" value="ATP SYNTHASE SUBUNIT GAMMA, MITOCHONDRIAL"/>
    <property type="match status" value="1"/>
</dbReference>
<name>A0A366F6B5_9HYPH</name>
<dbReference type="EMBL" id="QNRK01000021">
    <property type="protein sequence ID" value="RBP09686.1"/>
    <property type="molecule type" value="Genomic_DNA"/>
</dbReference>
<protein>
    <submittedName>
        <fullName evidence="10">F-type H+-transporting ATPase subunit gamma</fullName>
    </submittedName>
</protein>
<gene>
    <name evidence="10" type="ORF">DFR50_12130</name>
</gene>
<reference evidence="10 11" key="1">
    <citation type="submission" date="2018-06" db="EMBL/GenBank/DDBJ databases">
        <title>Genomic Encyclopedia of Type Strains, Phase IV (KMG-IV): sequencing the most valuable type-strain genomes for metagenomic binning, comparative biology and taxonomic classification.</title>
        <authorList>
            <person name="Goeker M."/>
        </authorList>
    </citation>
    <scope>NUCLEOTIDE SEQUENCE [LARGE SCALE GENOMIC DNA]</scope>
    <source>
        <strain evidence="10 11">DSM 24875</strain>
    </source>
</reference>
<comment type="caution">
    <text evidence="10">The sequence shown here is derived from an EMBL/GenBank/DDBJ whole genome shotgun (WGS) entry which is preliminary data.</text>
</comment>
<comment type="similarity">
    <text evidence="3">Belongs to the ATPase gamma chain family.</text>
</comment>
<comment type="subcellular location">
    <subcellularLocation>
        <location evidence="2">Membrane</location>
        <topology evidence="2">Peripheral membrane protein</topology>
    </subcellularLocation>
</comment>
<evidence type="ECO:0000256" key="1">
    <source>
        <dbReference type="ARBA" id="ARBA00003456"/>
    </source>
</evidence>
<proteinExistence type="inferred from homology"/>
<evidence type="ECO:0000313" key="11">
    <source>
        <dbReference type="Proteomes" id="UP000253529"/>
    </source>
</evidence>
<evidence type="ECO:0000256" key="7">
    <source>
        <dbReference type="ARBA" id="ARBA00023136"/>
    </source>
</evidence>
<evidence type="ECO:0000256" key="4">
    <source>
        <dbReference type="ARBA" id="ARBA00022448"/>
    </source>
</evidence>
<dbReference type="Gene3D" id="1.10.287.80">
    <property type="entry name" value="ATP synthase, gamma subunit, helix hairpin domain"/>
    <property type="match status" value="1"/>
</dbReference>